<dbReference type="PANTHER" id="PTHR11183">
    <property type="entry name" value="GLYCOGENIN SUBFAMILY MEMBER"/>
    <property type="match status" value="1"/>
</dbReference>
<dbReference type="InterPro" id="IPR029044">
    <property type="entry name" value="Nucleotide-diphossugar_trans"/>
</dbReference>
<dbReference type="OrthoDB" id="2014201at2759"/>
<dbReference type="InterPro" id="IPR050587">
    <property type="entry name" value="GNT1/Glycosyltrans_8"/>
</dbReference>
<dbReference type="Proteomes" id="UP000243498">
    <property type="component" value="Unassembled WGS sequence"/>
</dbReference>
<dbReference type="Gene3D" id="3.90.550.10">
    <property type="entry name" value="Spore Coat Polysaccharide Biosynthesis Protein SpsA, Chain A"/>
    <property type="match status" value="1"/>
</dbReference>
<keyword evidence="1" id="KW-0812">Transmembrane</keyword>
<dbReference type="OMA" id="AFLNWQF"/>
<evidence type="ECO:0000313" key="2">
    <source>
        <dbReference type="EMBL" id="OAA34240.1"/>
    </source>
</evidence>
<dbReference type="STRING" id="1081105.A0A166W0Z7"/>
<dbReference type="GO" id="GO:0016757">
    <property type="term" value="F:glycosyltransferase activity"/>
    <property type="evidence" value="ECO:0007669"/>
    <property type="project" value="InterPro"/>
</dbReference>
<name>A0A166W0Z7_METRR</name>
<dbReference type="SUPFAM" id="SSF53448">
    <property type="entry name" value="Nucleotide-diphospho-sugar transferases"/>
    <property type="match status" value="1"/>
</dbReference>
<keyword evidence="3" id="KW-1185">Reference proteome</keyword>
<organism evidence="2 3">
    <name type="scientific">Metarhizium rileyi (strain RCEF 4871)</name>
    <name type="common">Nomuraea rileyi</name>
    <dbReference type="NCBI Taxonomy" id="1649241"/>
    <lineage>
        <taxon>Eukaryota</taxon>
        <taxon>Fungi</taxon>
        <taxon>Dikarya</taxon>
        <taxon>Ascomycota</taxon>
        <taxon>Pezizomycotina</taxon>
        <taxon>Sordariomycetes</taxon>
        <taxon>Hypocreomycetidae</taxon>
        <taxon>Hypocreales</taxon>
        <taxon>Clavicipitaceae</taxon>
        <taxon>Metarhizium</taxon>
    </lineage>
</organism>
<evidence type="ECO:0000256" key="1">
    <source>
        <dbReference type="SAM" id="Phobius"/>
    </source>
</evidence>
<sequence length="390" mass="44403">MVACPPRPKFAAAIGFVLLSATYLLYSLLPSHTSGIRHDALSAAEDPGLEFPNDPVPRRAFAPLAEYAAQNINEPSKFAFATFYCSRNSDTRGPYFESTQSIIWRLLWSEYRSKFPVIIFVCPFIPEEHRRILRGQGAIVKEIELLDTIIPDEAILTKRWIDVLSKLNLWKQIEWKRIVFLDSDAFPVRNIDDIFTLVPEQQCNKDALDANDGAVVNNGKGGEDMCSYVYAGVAQFQLDNINAGMLVLKPNLDMHAKLIRAAKRTSDYNVRDMEQGVLRSKNAFAADGPFPVNRLPPIWNALPEYYIKYLEDNAEATEGPIRVLHVKMWNRLWGSWNNLTHLNDVWDLDWMKMCRFYDSDDFVKARATGIYETAWERHLKSQGSGTGNSS</sequence>
<reference evidence="2 3" key="1">
    <citation type="journal article" date="2016" name="Genome Biol. Evol.">
        <title>Divergent and convergent evolution of fungal pathogenicity.</title>
        <authorList>
            <person name="Shang Y."/>
            <person name="Xiao G."/>
            <person name="Zheng P."/>
            <person name="Cen K."/>
            <person name="Zhan S."/>
            <person name="Wang C."/>
        </authorList>
    </citation>
    <scope>NUCLEOTIDE SEQUENCE [LARGE SCALE GENOMIC DNA]</scope>
    <source>
        <strain evidence="2 3">RCEF 4871</strain>
    </source>
</reference>
<evidence type="ECO:0000313" key="3">
    <source>
        <dbReference type="Proteomes" id="UP000243498"/>
    </source>
</evidence>
<keyword evidence="1" id="KW-1133">Transmembrane helix</keyword>
<dbReference type="EMBL" id="AZHC01000058">
    <property type="protein sequence ID" value="OAA34240.1"/>
    <property type="molecule type" value="Genomic_DNA"/>
</dbReference>
<proteinExistence type="predicted"/>
<gene>
    <name evidence="2" type="ORF">NOR_08582</name>
</gene>
<feature type="transmembrane region" description="Helical" evidence="1">
    <location>
        <begin position="12"/>
        <end position="29"/>
    </location>
</feature>
<keyword evidence="2" id="KW-0808">Transferase</keyword>
<keyword evidence="1" id="KW-0472">Membrane</keyword>
<accession>A0A166W0Z7</accession>
<dbReference type="Pfam" id="PF01501">
    <property type="entry name" value="Glyco_transf_8"/>
    <property type="match status" value="1"/>
</dbReference>
<protein>
    <submittedName>
        <fullName evidence="2">Glycosyl transferase, family 8</fullName>
    </submittedName>
</protein>
<dbReference type="AlphaFoldDB" id="A0A166W0Z7"/>
<dbReference type="InterPro" id="IPR002495">
    <property type="entry name" value="Glyco_trans_8"/>
</dbReference>
<comment type="caution">
    <text evidence="2">The sequence shown here is derived from an EMBL/GenBank/DDBJ whole genome shotgun (WGS) entry which is preliminary data.</text>
</comment>